<organism evidence="8 9">
    <name type="scientific">Melioribacter roseus (strain DSM 23840 / JCM 17771 / VKM B-2668 / P3M-2)</name>
    <dbReference type="NCBI Taxonomy" id="1191523"/>
    <lineage>
        <taxon>Bacteria</taxon>
        <taxon>Pseudomonadati</taxon>
        <taxon>Ignavibacteriota</taxon>
        <taxon>Ignavibacteria</taxon>
        <taxon>Ignavibacteriales</taxon>
        <taxon>Melioribacteraceae</taxon>
        <taxon>Melioribacter</taxon>
    </lineage>
</organism>
<keyword evidence="4 6" id="KW-1133">Transmembrane helix</keyword>
<protein>
    <submittedName>
        <fullName evidence="8">Putative transporter</fullName>
    </submittedName>
</protein>
<proteinExistence type="predicted"/>
<dbReference type="RefSeq" id="WP_014856602.1">
    <property type="nucleotide sequence ID" value="NC_018178.1"/>
</dbReference>
<dbReference type="InterPro" id="IPR013525">
    <property type="entry name" value="ABC2_TM"/>
</dbReference>
<dbReference type="Gene3D" id="3.40.1710.10">
    <property type="entry name" value="abc type-2 transporter like domain"/>
    <property type="match status" value="1"/>
</dbReference>
<dbReference type="PANTHER" id="PTHR30294:SF46">
    <property type="entry name" value="ABC TRANSPORTER PERMEASE"/>
    <property type="match status" value="1"/>
</dbReference>
<evidence type="ECO:0000256" key="3">
    <source>
        <dbReference type="ARBA" id="ARBA00022692"/>
    </source>
</evidence>
<evidence type="ECO:0000313" key="9">
    <source>
        <dbReference type="Proteomes" id="UP000009011"/>
    </source>
</evidence>
<accession>I6Z7N3</accession>
<evidence type="ECO:0000256" key="6">
    <source>
        <dbReference type="SAM" id="Phobius"/>
    </source>
</evidence>
<comment type="subcellular location">
    <subcellularLocation>
        <location evidence="1">Cell membrane</location>
        <topology evidence="1">Multi-pass membrane protein</topology>
    </subcellularLocation>
</comment>
<keyword evidence="2" id="KW-1003">Cell membrane</keyword>
<dbReference type="GO" id="GO:0005886">
    <property type="term" value="C:plasma membrane"/>
    <property type="evidence" value="ECO:0007669"/>
    <property type="project" value="UniProtKB-SubCell"/>
</dbReference>
<feature type="transmembrane region" description="Helical" evidence="6">
    <location>
        <begin position="360"/>
        <end position="378"/>
    </location>
</feature>
<evidence type="ECO:0000259" key="7">
    <source>
        <dbReference type="Pfam" id="PF12698"/>
    </source>
</evidence>
<feature type="transmembrane region" description="Helical" evidence="6">
    <location>
        <begin position="239"/>
        <end position="262"/>
    </location>
</feature>
<dbReference type="GO" id="GO:0140359">
    <property type="term" value="F:ABC-type transporter activity"/>
    <property type="evidence" value="ECO:0007669"/>
    <property type="project" value="InterPro"/>
</dbReference>
<feature type="domain" description="ABC-2 type transporter transmembrane" evidence="7">
    <location>
        <begin position="28"/>
        <end position="376"/>
    </location>
</feature>
<dbReference type="Pfam" id="PF12698">
    <property type="entry name" value="ABC2_membrane_3"/>
    <property type="match status" value="1"/>
</dbReference>
<dbReference type="PANTHER" id="PTHR30294">
    <property type="entry name" value="MEMBRANE COMPONENT OF ABC TRANSPORTER YHHJ-RELATED"/>
    <property type="match status" value="1"/>
</dbReference>
<dbReference type="KEGG" id="mro:MROS_1938"/>
<name>I6Z7N3_MELRP</name>
<dbReference type="InterPro" id="IPR051449">
    <property type="entry name" value="ABC-2_transporter_component"/>
</dbReference>
<gene>
    <name evidence="8" type="ordered locus">MROS_1938</name>
</gene>
<keyword evidence="9" id="KW-1185">Reference proteome</keyword>
<evidence type="ECO:0000256" key="5">
    <source>
        <dbReference type="ARBA" id="ARBA00023136"/>
    </source>
</evidence>
<dbReference type="STRING" id="1191523.MROS_1938"/>
<dbReference type="Proteomes" id="UP000009011">
    <property type="component" value="Chromosome"/>
</dbReference>
<feature type="transmembrane region" description="Helical" evidence="6">
    <location>
        <begin position="187"/>
        <end position="208"/>
    </location>
</feature>
<evidence type="ECO:0000256" key="4">
    <source>
        <dbReference type="ARBA" id="ARBA00022989"/>
    </source>
</evidence>
<evidence type="ECO:0000313" key="8">
    <source>
        <dbReference type="EMBL" id="AFN75170.1"/>
    </source>
</evidence>
<dbReference type="eggNOG" id="COG0842">
    <property type="taxonomic scope" value="Bacteria"/>
</dbReference>
<dbReference type="AlphaFoldDB" id="I6Z7N3"/>
<sequence length="386" mass="44087">MRIKNIIKNITCLIVDESRNIRRDFDLLSILILAPLFYSFFYSSVYINKVERDVPVAVADLDKTKSSRELIRLLDAHSNIGVKYEIEFPDEKLLSEGSVQGIIVIPKHYEERLKRHEKNAIKVYLNTSRFLISNDLNKGINETVASINDEIKSSVFISKGYAPEQAKILSEPVQLEIRNLFNLSDSYGYYLIPAVLVLILHQTLLMGVSESIAQMRENDEITLWGDNYGILQTLIAKGIYYILLYSVYLLFFTIIIFPLFGIDFKGSYIVLTITGFLFLGSVVYFGIFISSFFKKKLHALQIMALTSYPIFLFSGYSWKLDAMPIVIKLLSYSAPFTPYMNLFTRLSQAGAGIPNLLPEILHLTLLLLFYLAASLIRIHKLNRGIK</sequence>
<keyword evidence="3 6" id="KW-0812">Transmembrane</keyword>
<dbReference type="EMBL" id="CP003557">
    <property type="protein sequence ID" value="AFN75170.1"/>
    <property type="molecule type" value="Genomic_DNA"/>
</dbReference>
<reference evidence="8 9" key="1">
    <citation type="journal article" date="2013" name="PLoS ONE">
        <title>Genomic analysis of Melioribacter roseus, facultatively anaerobic organotrophic bacterium representing a novel deep lineage within Bacteriodetes/Chlorobi group.</title>
        <authorList>
            <person name="Kadnikov V.V."/>
            <person name="Mardanov A.V."/>
            <person name="Podosokorskaya O.A."/>
            <person name="Gavrilov S.N."/>
            <person name="Kublanov I.V."/>
            <person name="Beletsky A.V."/>
            <person name="Bonch-Osmolovskaya E.A."/>
            <person name="Ravin N.V."/>
        </authorList>
    </citation>
    <scope>NUCLEOTIDE SEQUENCE [LARGE SCALE GENOMIC DNA]</scope>
    <source>
        <strain evidence="9">JCM 17771 / P3M-2</strain>
    </source>
</reference>
<feature type="transmembrane region" description="Helical" evidence="6">
    <location>
        <begin position="299"/>
        <end position="318"/>
    </location>
</feature>
<dbReference type="OrthoDB" id="9808686at2"/>
<feature type="transmembrane region" description="Helical" evidence="6">
    <location>
        <begin position="27"/>
        <end position="47"/>
    </location>
</feature>
<keyword evidence="5 6" id="KW-0472">Membrane</keyword>
<dbReference type="HOGENOM" id="CLU_039483_8_4_10"/>
<feature type="transmembrane region" description="Helical" evidence="6">
    <location>
        <begin position="268"/>
        <end position="287"/>
    </location>
</feature>
<evidence type="ECO:0000256" key="2">
    <source>
        <dbReference type="ARBA" id="ARBA00022475"/>
    </source>
</evidence>
<evidence type="ECO:0000256" key="1">
    <source>
        <dbReference type="ARBA" id="ARBA00004651"/>
    </source>
</evidence>